<dbReference type="FunFam" id="3.30.1330.10:FF:000001">
    <property type="entry name" value="Phosphoribosylformylglycinamidine cyclo-ligase"/>
    <property type="match status" value="1"/>
</dbReference>
<keyword evidence="18" id="KW-1185">Reference proteome</keyword>
<comment type="pathway">
    <text evidence="2">Purine metabolism; IMP biosynthesis via de novo pathway; N(1)-(5-phospho-D-ribosyl)glycinamide from 5-phospho-alpha-D-ribose 1-diphosphate: step 2/2.</text>
</comment>
<evidence type="ECO:0000256" key="8">
    <source>
        <dbReference type="ARBA" id="ARBA00022840"/>
    </source>
</evidence>
<dbReference type="Pfam" id="PF00586">
    <property type="entry name" value="AIRS"/>
    <property type="match status" value="1"/>
</dbReference>
<comment type="similarity">
    <text evidence="3">In the N-terminal section; belongs to the GARS family.</text>
</comment>
<evidence type="ECO:0000256" key="12">
    <source>
        <dbReference type="ARBA" id="ARBA00029444"/>
    </source>
</evidence>
<dbReference type="Gene3D" id="3.30.1490.20">
    <property type="entry name" value="ATP-grasp fold, A domain"/>
    <property type="match status" value="1"/>
</dbReference>
<dbReference type="GO" id="GO:0004637">
    <property type="term" value="F:phosphoribosylamine-glycine ligase activity"/>
    <property type="evidence" value="ECO:0007669"/>
    <property type="project" value="UniProtKB-EC"/>
</dbReference>
<dbReference type="GeneID" id="91093940"/>
<dbReference type="InterPro" id="IPR036676">
    <property type="entry name" value="PurM-like_C_sf"/>
</dbReference>
<gene>
    <name evidence="17" type="ORF">L201_003270</name>
</gene>
<evidence type="ECO:0000256" key="3">
    <source>
        <dbReference type="ARBA" id="ARBA00007423"/>
    </source>
</evidence>
<comment type="similarity">
    <text evidence="12">In the C-terminal section; belongs to the AIR synthase family.</text>
</comment>
<dbReference type="PROSITE" id="PS00184">
    <property type="entry name" value="GARS"/>
    <property type="match status" value="1"/>
</dbReference>
<comment type="catalytic activity">
    <reaction evidence="14">
        <text>2-formamido-N(1)-(5-O-phospho-beta-D-ribosyl)acetamidine + ATP = 5-amino-1-(5-phospho-beta-D-ribosyl)imidazole + ADP + phosphate + H(+)</text>
        <dbReference type="Rhea" id="RHEA:23032"/>
        <dbReference type="ChEBI" id="CHEBI:15378"/>
        <dbReference type="ChEBI" id="CHEBI:30616"/>
        <dbReference type="ChEBI" id="CHEBI:43474"/>
        <dbReference type="ChEBI" id="CHEBI:137981"/>
        <dbReference type="ChEBI" id="CHEBI:147287"/>
        <dbReference type="ChEBI" id="CHEBI:456216"/>
        <dbReference type="EC" id="6.3.3.1"/>
    </reaction>
</comment>
<protein>
    <submittedName>
        <fullName evidence="17">Phosphoribosylamine-glycine ligase</fullName>
    </submittedName>
</protein>
<dbReference type="SUPFAM" id="SSF51246">
    <property type="entry name" value="Rudiment single hybrid motif"/>
    <property type="match status" value="1"/>
</dbReference>
<dbReference type="GO" id="GO:0046872">
    <property type="term" value="F:metal ion binding"/>
    <property type="evidence" value="ECO:0007669"/>
    <property type="project" value="UniProtKB-KW"/>
</dbReference>
<comment type="function">
    <text evidence="11">Catalyzes the second and fifth step in the 'de novo' purine biosynthesis pathway; contains phosphoribosylamine--glycine ligase (GARS) and phosphoribosylformylglycinamidine cyclo-ligase (AIRS) activities.</text>
</comment>
<keyword evidence="7" id="KW-0658">Purine biosynthesis</keyword>
<evidence type="ECO:0000256" key="6">
    <source>
        <dbReference type="ARBA" id="ARBA00022741"/>
    </source>
</evidence>
<dbReference type="SUPFAM" id="SSF55326">
    <property type="entry name" value="PurM N-terminal domain-like"/>
    <property type="match status" value="1"/>
</dbReference>
<dbReference type="InterPro" id="IPR020560">
    <property type="entry name" value="PRibGlycinamide_synth_C-dom"/>
</dbReference>
<dbReference type="InterPro" id="IPR016188">
    <property type="entry name" value="PurM-like_N"/>
</dbReference>
<dbReference type="GO" id="GO:0005524">
    <property type="term" value="F:ATP binding"/>
    <property type="evidence" value="ECO:0007669"/>
    <property type="project" value="UniProtKB-UniRule"/>
</dbReference>
<evidence type="ECO:0000256" key="5">
    <source>
        <dbReference type="ARBA" id="ARBA00022723"/>
    </source>
</evidence>
<keyword evidence="9" id="KW-0464">Manganese</keyword>
<evidence type="ECO:0000256" key="1">
    <source>
        <dbReference type="ARBA" id="ARBA00004686"/>
    </source>
</evidence>
<dbReference type="SUPFAM" id="SSF56059">
    <property type="entry name" value="Glutathione synthetase ATP-binding domain-like"/>
    <property type="match status" value="1"/>
</dbReference>
<evidence type="ECO:0000256" key="4">
    <source>
        <dbReference type="ARBA" id="ARBA00022598"/>
    </source>
</evidence>
<dbReference type="Pfam" id="PF02843">
    <property type="entry name" value="GARS_C"/>
    <property type="match status" value="1"/>
</dbReference>
<sequence length="820" mass="87550">MSEITSFPSPSTDLSILLLGGGGREHALAYKLSQSKRVSKIYVCPGNGGTALMGGKVSNLDISWGKPKEFKPLIEFALKEKIDLVIPGPEQPLVDGVEGSFKKIGIPVFGPSPIASLLEGSKSLSKEFMKRHSIPTASFKSFTSNQFKEATEYINSNPFLKTTGRCVIKASGLAAGKGVLIPETNQQALEALKSVMVDKEFGNAGDEVVIEEYLTGPEISVLAFSDGYTIIPMPAAQDHKRIGEGDTGPNTGGMGAYAPAPVATKEIMDRVLKESLEPTIKGMREDGFPFVGMLFTGFMLTPDGPKVLEYNVRFGDPETQALMLLLDDETDLAEVMLAAVERRLDSVKLGYKDGYAVSVVLASEGYPGKYPKGVPMTINPDMPNGVHVFHAGTTIKNDTGVTDGGRVLAVCASGSSLREAVDLAYSGVDQILWQGKTYRRDIAYRALSSEPAPVSSSSASGSTPAPVQSLTYAAAGVSITAGNDLVDAIKPVVKATRRIGADSNIGGFGGSFDLKAIGYEDPILISGTDGVGTKLRVALDYQKHSTVGIDLVAMSVNDLIVQGAEPLYFLDYYACSKLDVDVASDVITGIAEGCLKAGCALIGGETAEMPGMYLKDDYDLAGFAVGAVERKQLLPSNDIQQGDYLLALSSSGPHSNGYSLIRKIISLSGLSLNDKSPWNQEQQVGESLLEPTKIYIKSLLPGIKSGLFKGMSHITGGGFTENIPRIFDSSSLYSDLGVRIDLTSYNLPKIWKWLMKTGNVEPKEMVRTFNCGVGMVIIVSQQNVQKALDSLKENGEDAWIIGQVQQGKGVEYVGLEQFGQ</sequence>
<dbReference type="HAMAP" id="MF_00138">
    <property type="entry name" value="GARS"/>
    <property type="match status" value="1"/>
</dbReference>
<dbReference type="AlphaFoldDB" id="A0AAX4JSJ4"/>
<keyword evidence="4 17" id="KW-0436">Ligase</keyword>
<dbReference type="SUPFAM" id="SSF52440">
    <property type="entry name" value="PreATP-grasp domain"/>
    <property type="match status" value="1"/>
</dbReference>
<evidence type="ECO:0000256" key="7">
    <source>
        <dbReference type="ARBA" id="ARBA00022755"/>
    </source>
</evidence>
<dbReference type="GO" id="GO:0004641">
    <property type="term" value="F:phosphoribosylformylglycinamidine cyclo-ligase activity"/>
    <property type="evidence" value="ECO:0007669"/>
    <property type="project" value="UniProtKB-EC"/>
</dbReference>
<evidence type="ECO:0000256" key="13">
    <source>
        <dbReference type="ARBA" id="ARBA00047843"/>
    </source>
</evidence>
<dbReference type="NCBIfam" id="TIGR00877">
    <property type="entry name" value="purD"/>
    <property type="match status" value="1"/>
</dbReference>
<dbReference type="NCBIfam" id="TIGR00878">
    <property type="entry name" value="purM"/>
    <property type="match status" value="1"/>
</dbReference>
<dbReference type="Pfam" id="PF02769">
    <property type="entry name" value="AIRS_C"/>
    <property type="match status" value="1"/>
</dbReference>
<dbReference type="InterPro" id="IPR004733">
    <property type="entry name" value="PurM_cligase"/>
</dbReference>
<evidence type="ECO:0000313" key="18">
    <source>
        <dbReference type="Proteomes" id="UP001355207"/>
    </source>
</evidence>
<dbReference type="InterPro" id="IPR020562">
    <property type="entry name" value="PRibGlycinamide_synth_N"/>
</dbReference>
<dbReference type="InterPro" id="IPR020559">
    <property type="entry name" value="PRibGlycinamide_synth_CS"/>
</dbReference>
<evidence type="ECO:0000313" key="17">
    <source>
        <dbReference type="EMBL" id="WWC88360.1"/>
    </source>
</evidence>
<reference evidence="17 18" key="1">
    <citation type="submission" date="2024-01" db="EMBL/GenBank/DDBJ databases">
        <title>Comparative genomics of Cryptococcus and Kwoniella reveals pathogenesis evolution and contrasting modes of karyotype evolution via chromosome fusion or intercentromeric recombination.</title>
        <authorList>
            <person name="Coelho M.A."/>
            <person name="David-Palma M."/>
            <person name="Shea T."/>
            <person name="Bowers K."/>
            <person name="McGinley-Smith S."/>
            <person name="Mohammad A.W."/>
            <person name="Gnirke A."/>
            <person name="Yurkov A.M."/>
            <person name="Nowrousian M."/>
            <person name="Sun S."/>
            <person name="Cuomo C.A."/>
            <person name="Heitman J."/>
        </authorList>
    </citation>
    <scope>NUCLEOTIDE SEQUENCE [LARGE SCALE GENOMIC DNA]</scope>
    <source>
        <strain evidence="17 18">CBS 6074</strain>
    </source>
</reference>
<dbReference type="Pfam" id="PF02844">
    <property type="entry name" value="GARS_N"/>
    <property type="match status" value="1"/>
</dbReference>
<dbReference type="FunFam" id="3.90.600.10:FF:000001">
    <property type="entry name" value="Trifunctional purine biosynthetic protein adenosine-3"/>
    <property type="match status" value="1"/>
</dbReference>
<dbReference type="PANTHER" id="PTHR10520">
    <property type="entry name" value="TRIFUNCTIONAL PURINE BIOSYNTHETIC PROTEIN ADENOSINE-3-RELATED"/>
    <property type="match status" value="1"/>
</dbReference>
<evidence type="ECO:0000259" key="16">
    <source>
        <dbReference type="PROSITE" id="PS50975"/>
    </source>
</evidence>
<dbReference type="EMBL" id="CP144101">
    <property type="protein sequence ID" value="WWC88360.1"/>
    <property type="molecule type" value="Genomic_DNA"/>
</dbReference>
<dbReference type="InterPro" id="IPR016185">
    <property type="entry name" value="PreATP-grasp_dom_sf"/>
</dbReference>
<proteinExistence type="inferred from homology"/>
<dbReference type="Gene3D" id="3.90.650.10">
    <property type="entry name" value="PurM-like C-terminal domain"/>
    <property type="match status" value="1"/>
</dbReference>
<dbReference type="HAMAP" id="MF_00741">
    <property type="entry name" value="AIRS"/>
    <property type="match status" value="1"/>
</dbReference>
<dbReference type="Pfam" id="PF01071">
    <property type="entry name" value="GARS_A"/>
    <property type="match status" value="1"/>
</dbReference>
<dbReference type="FunFam" id="3.40.50.20:FF:000006">
    <property type="entry name" value="Phosphoribosylamine--glycine ligase, chloroplastic"/>
    <property type="match status" value="1"/>
</dbReference>
<dbReference type="FunFam" id="3.90.650.10:FF:000019">
    <property type="entry name" value="Trifunctional purine biosynthetic protein adenosine-3"/>
    <property type="match status" value="1"/>
</dbReference>
<dbReference type="CDD" id="cd02196">
    <property type="entry name" value="PurM"/>
    <property type="match status" value="1"/>
</dbReference>
<organism evidence="17 18">
    <name type="scientific">Kwoniella dendrophila CBS 6074</name>
    <dbReference type="NCBI Taxonomy" id="1295534"/>
    <lineage>
        <taxon>Eukaryota</taxon>
        <taxon>Fungi</taxon>
        <taxon>Dikarya</taxon>
        <taxon>Basidiomycota</taxon>
        <taxon>Agaricomycotina</taxon>
        <taxon>Tremellomycetes</taxon>
        <taxon>Tremellales</taxon>
        <taxon>Cryptococcaceae</taxon>
        <taxon>Kwoniella</taxon>
    </lineage>
</organism>
<keyword evidence="6 15" id="KW-0547">Nucleotide-binding</keyword>
<dbReference type="FunFam" id="3.30.470.20:FF:000018">
    <property type="entry name" value="Trifunctional purine biosynthetic protein adenosine-3"/>
    <property type="match status" value="1"/>
</dbReference>
<dbReference type="GO" id="GO:0006189">
    <property type="term" value="P:'de novo' IMP biosynthetic process"/>
    <property type="evidence" value="ECO:0007669"/>
    <property type="project" value="InterPro"/>
</dbReference>
<dbReference type="FunFam" id="3.30.1490.20:FF:000006">
    <property type="entry name" value="phosphoribosylamine--glycine ligase, chloroplastic-like"/>
    <property type="match status" value="1"/>
</dbReference>
<dbReference type="SMART" id="SM01210">
    <property type="entry name" value="GARS_C"/>
    <property type="match status" value="1"/>
</dbReference>
<evidence type="ECO:0000256" key="15">
    <source>
        <dbReference type="PROSITE-ProRule" id="PRU00409"/>
    </source>
</evidence>
<dbReference type="InterPro" id="IPR020561">
    <property type="entry name" value="PRibGlycinamid_synth_ATP-grasp"/>
</dbReference>
<dbReference type="InterPro" id="IPR037123">
    <property type="entry name" value="PRibGlycinamide_synth_C_sf"/>
</dbReference>
<dbReference type="RefSeq" id="XP_066075123.1">
    <property type="nucleotide sequence ID" value="XM_066219026.1"/>
</dbReference>
<dbReference type="InterPro" id="IPR011054">
    <property type="entry name" value="Rudment_hybrid_motif"/>
</dbReference>
<evidence type="ECO:0000256" key="14">
    <source>
        <dbReference type="ARBA" id="ARBA00049057"/>
    </source>
</evidence>
<dbReference type="PANTHER" id="PTHR10520:SF12">
    <property type="entry name" value="TRIFUNCTIONAL PURINE BIOSYNTHETIC PROTEIN ADENOSINE-3"/>
    <property type="match status" value="1"/>
</dbReference>
<comment type="pathway">
    <text evidence="1">Purine metabolism; IMP biosynthesis via de novo pathway; 5-amino-1-(5-phospho-D-ribosyl)imidazole from N(2)-formyl-N(1)-(5-phospho-D-ribosyl)glycinamide: step 2/2.</text>
</comment>
<evidence type="ECO:0000256" key="9">
    <source>
        <dbReference type="ARBA" id="ARBA00023211"/>
    </source>
</evidence>
<dbReference type="InterPro" id="IPR010918">
    <property type="entry name" value="PurM-like_C_dom"/>
</dbReference>
<name>A0AAX4JSJ4_9TREE</name>
<dbReference type="GO" id="GO:0046084">
    <property type="term" value="P:adenine biosynthetic process"/>
    <property type="evidence" value="ECO:0007669"/>
    <property type="project" value="TreeGrafter"/>
</dbReference>
<keyword evidence="10" id="KW-0511">Multifunctional enzyme</keyword>
<keyword evidence="8 15" id="KW-0067">ATP-binding</keyword>
<dbReference type="PROSITE" id="PS50975">
    <property type="entry name" value="ATP_GRASP"/>
    <property type="match status" value="1"/>
</dbReference>
<dbReference type="Gene3D" id="3.30.470.20">
    <property type="entry name" value="ATP-grasp fold, B domain"/>
    <property type="match status" value="1"/>
</dbReference>
<evidence type="ECO:0000256" key="11">
    <source>
        <dbReference type="ARBA" id="ARBA00029388"/>
    </source>
</evidence>
<comment type="catalytic activity">
    <reaction evidence="13">
        <text>5-phospho-beta-D-ribosylamine + glycine + ATP = N(1)-(5-phospho-beta-D-ribosyl)glycinamide + ADP + phosphate + H(+)</text>
        <dbReference type="Rhea" id="RHEA:17453"/>
        <dbReference type="ChEBI" id="CHEBI:15378"/>
        <dbReference type="ChEBI" id="CHEBI:30616"/>
        <dbReference type="ChEBI" id="CHEBI:43474"/>
        <dbReference type="ChEBI" id="CHEBI:57305"/>
        <dbReference type="ChEBI" id="CHEBI:58681"/>
        <dbReference type="ChEBI" id="CHEBI:143788"/>
        <dbReference type="ChEBI" id="CHEBI:456216"/>
        <dbReference type="EC" id="6.3.4.13"/>
    </reaction>
</comment>
<dbReference type="InterPro" id="IPR036921">
    <property type="entry name" value="PurM-like_N_sf"/>
</dbReference>
<evidence type="ECO:0000256" key="2">
    <source>
        <dbReference type="ARBA" id="ARBA00005174"/>
    </source>
</evidence>
<dbReference type="InterPro" id="IPR011761">
    <property type="entry name" value="ATP-grasp"/>
</dbReference>
<dbReference type="GO" id="GO:0005829">
    <property type="term" value="C:cytosol"/>
    <property type="evidence" value="ECO:0007669"/>
    <property type="project" value="TreeGrafter"/>
</dbReference>
<dbReference type="Gene3D" id="3.90.600.10">
    <property type="entry name" value="Phosphoribosylglycinamide synthetase, C-terminal domain"/>
    <property type="match status" value="1"/>
</dbReference>
<feature type="domain" description="ATP-grasp" evidence="16">
    <location>
        <begin position="126"/>
        <end position="341"/>
    </location>
</feature>
<dbReference type="Gene3D" id="3.40.50.20">
    <property type="match status" value="1"/>
</dbReference>
<dbReference type="SUPFAM" id="SSF56042">
    <property type="entry name" value="PurM C-terminal domain-like"/>
    <property type="match status" value="1"/>
</dbReference>
<evidence type="ECO:0000256" key="10">
    <source>
        <dbReference type="ARBA" id="ARBA00023268"/>
    </source>
</evidence>
<keyword evidence="5" id="KW-0479">Metal-binding</keyword>
<dbReference type="SMART" id="SM01209">
    <property type="entry name" value="GARS_A"/>
    <property type="match status" value="1"/>
</dbReference>
<dbReference type="Proteomes" id="UP001355207">
    <property type="component" value="Chromosome 4"/>
</dbReference>
<dbReference type="InterPro" id="IPR013815">
    <property type="entry name" value="ATP_grasp_subdomain_1"/>
</dbReference>
<dbReference type="InterPro" id="IPR000115">
    <property type="entry name" value="PRibGlycinamide_synth"/>
</dbReference>
<accession>A0AAX4JSJ4</accession>
<dbReference type="Gene3D" id="3.30.1330.10">
    <property type="entry name" value="PurM-like, N-terminal domain"/>
    <property type="match status" value="1"/>
</dbReference>